<dbReference type="RefSeq" id="WP_250920605.1">
    <property type="nucleotide sequence ID" value="NZ_JAMQAW010000024.1"/>
</dbReference>
<dbReference type="PANTHER" id="PTHR30011">
    <property type="entry name" value="ALKANESULFONATE MONOOXYGENASE-RELATED"/>
    <property type="match status" value="1"/>
</dbReference>
<evidence type="ECO:0000313" key="7">
    <source>
        <dbReference type="EMBL" id="MCM2390264.1"/>
    </source>
</evidence>
<keyword evidence="2" id="KW-0288">FMN</keyword>
<evidence type="ECO:0000256" key="3">
    <source>
        <dbReference type="ARBA" id="ARBA00023002"/>
    </source>
</evidence>
<dbReference type="InterPro" id="IPR011251">
    <property type="entry name" value="Luciferase-like_dom"/>
</dbReference>
<dbReference type="SUPFAM" id="SSF51679">
    <property type="entry name" value="Bacterial luciferase-like"/>
    <property type="match status" value="1"/>
</dbReference>
<protein>
    <submittedName>
        <fullName evidence="7">LLM class flavin-dependent oxidoreductase</fullName>
    </submittedName>
</protein>
<evidence type="ECO:0000256" key="2">
    <source>
        <dbReference type="ARBA" id="ARBA00022643"/>
    </source>
</evidence>
<sequence length="360" mass="38678">MSRTRPLHLAVALDGPARYDADHYTELVTLAERGTLDFVTLGDSFARPGLDALAVLARVAPATRRIGLVPTVTTTHTEPFHVSTAIATLDWVSRGRAGWAVGVSATQAEARLFGRRPAAPAEELWREAGEVADAVARLWDSWEDGAEVRDAARGRFIDRSKLHHVDFEGTRFSVRGPSTVPRPPQGRPITAIDITGAGAEGRRTAARYADVVFIRAATPEQAASLRATVHRDAEAHGRDPSSLRVLLSLAVDLGGSEATPEPGLGGFHSRPRLTTQGSYYSGGPVELAELIGKWHGGGAVDGFHLAPIAPHRDLERIVNGTVALLQHRSLFRTFHPGGTLREHLGLARPANRYALSKGNS</sequence>
<comment type="similarity">
    <text evidence="5">Belongs to the NtaA/SnaA/DszA monooxygenase family.</text>
</comment>
<proteinExistence type="inferred from homology"/>
<accession>A0ABT0UQJ2</accession>
<dbReference type="InterPro" id="IPR036661">
    <property type="entry name" value="Luciferase-like_sf"/>
</dbReference>
<keyword evidence="1" id="KW-0285">Flavoprotein</keyword>
<keyword evidence="3" id="KW-0560">Oxidoreductase</keyword>
<dbReference type="InterPro" id="IPR016215">
    <property type="entry name" value="NTA_MOA"/>
</dbReference>
<evidence type="ECO:0000259" key="6">
    <source>
        <dbReference type="Pfam" id="PF00296"/>
    </source>
</evidence>
<gene>
    <name evidence="7" type="ORF">NBG84_18535</name>
</gene>
<reference evidence="7" key="1">
    <citation type="submission" date="2022-06" db="EMBL/GenBank/DDBJ databases">
        <title>Genome public.</title>
        <authorList>
            <person name="Sun Q."/>
        </authorList>
    </citation>
    <scope>NUCLEOTIDE SEQUENCE</scope>
    <source>
        <strain evidence="7">CWNU-1</strain>
    </source>
</reference>
<keyword evidence="8" id="KW-1185">Reference proteome</keyword>
<comment type="caution">
    <text evidence="7">The sequence shown here is derived from an EMBL/GenBank/DDBJ whole genome shotgun (WGS) entry which is preliminary data.</text>
</comment>
<organism evidence="7 8">
    <name type="scientific">Streptomyces albipurpureus</name>
    <dbReference type="NCBI Taxonomy" id="2897419"/>
    <lineage>
        <taxon>Bacteria</taxon>
        <taxon>Bacillati</taxon>
        <taxon>Actinomycetota</taxon>
        <taxon>Actinomycetes</taxon>
        <taxon>Kitasatosporales</taxon>
        <taxon>Streptomycetaceae</taxon>
        <taxon>Streptomyces</taxon>
    </lineage>
</organism>
<dbReference type="Pfam" id="PF00296">
    <property type="entry name" value="Bac_luciferase"/>
    <property type="match status" value="1"/>
</dbReference>
<evidence type="ECO:0000256" key="4">
    <source>
        <dbReference type="ARBA" id="ARBA00023033"/>
    </source>
</evidence>
<evidence type="ECO:0000256" key="1">
    <source>
        <dbReference type="ARBA" id="ARBA00022630"/>
    </source>
</evidence>
<keyword evidence="4" id="KW-0503">Monooxygenase</keyword>
<evidence type="ECO:0000313" key="8">
    <source>
        <dbReference type="Proteomes" id="UP001431429"/>
    </source>
</evidence>
<feature type="domain" description="Luciferase-like" evidence="6">
    <location>
        <begin position="20"/>
        <end position="251"/>
    </location>
</feature>
<dbReference type="Gene3D" id="3.20.20.30">
    <property type="entry name" value="Luciferase-like domain"/>
    <property type="match status" value="1"/>
</dbReference>
<dbReference type="InterPro" id="IPR051260">
    <property type="entry name" value="Diverse_substr_monoxygenases"/>
</dbReference>
<dbReference type="PANTHER" id="PTHR30011:SF16">
    <property type="entry name" value="C2H2 FINGER DOMAIN TRANSCRIPTION FACTOR (EUROFUNG)-RELATED"/>
    <property type="match status" value="1"/>
</dbReference>
<dbReference type="EMBL" id="JAMQAW010000024">
    <property type="protein sequence ID" value="MCM2390264.1"/>
    <property type="molecule type" value="Genomic_DNA"/>
</dbReference>
<name>A0ABT0UQJ2_9ACTN</name>
<dbReference type="Proteomes" id="UP001431429">
    <property type="component" value="Unassembled WGS sequence"/>
</dbReference>
<dbReference type="PIRSF" id="PIRSF000337">
    <property type="entry name" value="NTA_MOA"/>
    <property type="match status" value="1"/>
</dbReference>
<evidence type="ECO:0000256" key="5">
    <source>
        <dbReference type="ARBA" id="ARBA00033748"/>
    </source>
</evidence>